<sequence>MNNRLKKKEKLFMADTTLKALKNEAEVIGRVKSVDLELGETKDGKENIKGSVTILVEESVNGEVCSHDIRARVYSNRFKQDGNENGLYKGFKTVLDEYKSIEDTGNKKEADLVRVDGSVELNEYIGQDGNTRRHNNVSAKFFNRLTEEQVKKAKGPKAKVVVEGIVTGIKDINDDDGLPTDDKKLEFFNVDFYKQLRDNARPIIPIEAIVPSDIAEKFEELYDEGDTGKFTLKINNYAVDAEPEELQEEIDGFGDTEDLAEVKRNFVNNFEVVGGTTPYADGREYDEEQIEEAKQWRQKAISDLEDGYVPNSTPSDNAFGEGSKDDKKKQEDTTTDSDLDDLDF</sequence>
<evidence type="ECO:0000313" key="3">
    <source>
        <dbReference type="Proteomes" id="UP000026999"/>
    </source>
</evidence>
<name>A0A060AF31_9CAUD</name>
<dbReference type="Proteomes" id="UP000026999">
    <property type="component" value="Segment"/>
</dbReference>
<organism evidence="2 3">
    <name type="scientific">Staphylococcus phage 6ec</name>
    <dbReference type="NCBI Taxonomy" id="1500386"/>
    <lineage>
        <taxon>Viruses</taxon>
        <taxon>Duplodnaviria</taxon>
        <taxon>Heunggongvirae</taxon>
        <taxon>Uroviricota</taxon>
        <taxon>Caudoviricetes</taxon>
        <taxon>Sextaecvirus</taxon>
        <taxon>Sextaecvirus sextaec</taxon>
    </lineage>
</organism>
<feature type="region of interest" description="Disordered" evidence="1">
    <location>
        <begin position="303"/>
        <end position="344"/>
    </location>
</feature>
<protein>
    <submittedName>
        <fullName evidence="2">Uncharacterized protein</fullName>
    </submittedName>
</protein>
<gene>
    <name evidence="2" type="ORF">PHAGE6E_125</name>
</gene>
<reference evidence="2 3" key="1">
    <citation type="journal article" date="2014" name="Genome Announc.">
        <title>Complete Genome Sequence of a Staphylococcus epidermidis Bacteriophage Isolated from the Anterior Nares of Humans.</title>
        <authorList>
            <person name="Aswani V.H."/>
            <person name="Tremblay D.M."/>
            <person name="Moineau S."/>
            <person name="Shukla S.K."/>
        </authorList>
    </citation>
    <scope>NUCLEOTIDE SEQUENCE [LARGE SCALE GENOMIC DNA]</scope>
</reference>
<keyword evidence="3" id="KW-1185">Reference proteome</keyword>
<feature type="compositionally biased region" description="Basic and acidic residues" evidence="1">
    <location>
        <begin position="322"/>
        <end position="332"/>
    </location>
</feature>
<proteinExistence type="predicted"/>
<dbReference type="KEGG" id="vg:19685866"/>
<feature type="compositionally biased region" description="Acidic residues" evidence="1">
    <location>
        <begin position="333"/>
        <end position="344"/>
    </location>
</feature>
<dbReference type="RefSeq" id="YP_009042630.1">
    <property type="nucleotide sequence ID" value="NC_024355.1"/>
</dbReference>
<accession>A0A060AF31</accession>
<evidence type="ECO:0000256" key="1">
    <source>
        <dbReference type="SAM" id="MobiDB-lite"/>
    </source>
</evidence>
<dbReference type="EMBL" id="KJ804259">
    <property type="protein sequence ID" value="AIA64151.1"/>
    <property type="molecule type" value="Genomic_DNA"/>
</dbReference>
<evidence type="ECO:0000313" key="2">
    <source>
        <dbReference type="EMBL" id="AIA64151.1"/>
    </source>
</evidence>
<dbReference type="GeneID" id="19685866"/>
<dbReference type="OrthoDB" id="29769at10239"/>